<dbReference type="EMBL" id="CAEZYZ010000075">
    <property type="protein sequence ID" value="CAB4745697.1"/>
    <property type="molecule type" value="Genomic_DNA"/>
</dbReference>
<evidence type="ECO:0000256" key="9">
    <source>
        <dbReference type="ARBA" id="ARBA00049893"/>
    </source>
</evidence>
<dbReference type="InterPro" id="IPR003730">
    <property type="entry name" value="Cu_polyphenol_OxRdtase"/>
</dbReference>
<keyword evidence="4" id="KW-0479">Metal-binding</keyword>
<sequence>MSAIESGEFERAARLVSWAATGRAGGASAGAFESLNLAEYVGDEVQAVAENRRRLAGLVGLGTENLAVMGAVHGAEVALVTDGGPVEGVDALVTTSSGVALLALAADCVPLVIADSVAGVIAAVHCGWRGLGAGVVAATVSMMRGLGATRLEAVVGPAICAACYPVPADRVQSLRRSLDGDVSDVACIDRGGRSFIDVRAGVAAQLAALGIDPRHVPICTHESPHLFSYRRDTVTGRQGMIIRQ</sequence>
<dbReference type="GO" id="GO:0016787">
    <property type="term" value="F:hydrolase activity"/>
    <property type="evidence" value="ECO:0007669"/>
    <property type="project" value="UniProtKB-KW"/>
</dbReference>
<evidence type="ECO:0000256" key="8">
    <source>
        <dbReference type="ARBA" id="ARBA00048968"/>
    </source>
</evidence>
<evidence type="ECO:0000256" key="6">
    <source>
        <dbReference type="ARBA" id="ARBA00022833"/>
    </source>
</evidence>
<evidence type="ECO:0000313" key="10">
    <source>
        <dbReference type="EMBL" id="CAB4745697.1"/>
    </source>
</evidence>
<evidence type="ECO:0000256" key="2">
    <source>
        <dbReference type="ARBA" id="ARBA00007353"/>
    </source>
</evidence>
<reference evidence="10" key="1">
    <citation type="submission" date="2020-05" db="EMBL/GenBank/DDBJ databases">
        <authorList>
            <person name="Chiriac C."/>
            <person name="Salcher M."/>
            <person name="Ghai R."/>
            <person name="Kavagutti S V."/>
        </authorList>
    </citation>
    <scope>NUCLEOTIDE SEQUENCE</scope>
</reference>
<keyword evidence="3" id="KW-0808">Transferase</keyword>
<dbReference type="InterPro" id="IPR011324">
    <property type="entry name" value="Cytotoxic_necrot_fac-like_cat"/>
</dbReference>
<dbReference type="SUPFAM" id="SSF64438">
    <property type="entry name" value="CNF1/YfiH-like putative cysteine hydrolases"/>
    <property type="match status" value="1"/>
</dbReference>
<comment type="catalytic activity">
    <reaction evidence="1">
        <text>inosine + phosphate = alpha-D-ribose 1-phosphate + hypoxanthine</text>
        <dbReference type="Rhea" id="RHEA:27646"/>
        <dbReference type="ChEBI" id="CHEBI:17368"/>
        <dbReference type="ChEBI" id="CHEBI:17596"/>
        <dbReference type="ChEBI" id="CHEBI:43474"/>
        <dbReference type="ChEBI" id="CHEBI:57720"/>
        <dbReference type="EC" id="2.4.2.1"/>
    </reaction>
    <physiologicalReaction direction="left-to-right" evidence="1">
        <dbReference type="Rhea" id="RHEA:27647"/>
    </physiologicalReaction>
</comment>
<dbReference type="Pfam" id="PF02578">
    <property type="entry name" value="Cu-oxidase_4"/>
    <property type="match status" value="1"/>
</dbReference>
<accession>A0A6J6TG84</accession>
<dbReference type="PANTHER" id="PTHR30616:SF2">
    <property type="entry name" value="PURINE NUCLEOSIDE PHOSPHORYLASE LACC1"/>
    <property type="match status" value="1"/>
</dbReference>
<comment type="catalytic activity">
    <reaction evidence="9">
        <text>S-methyl-5'-thioadenosine + phosphate = 5-(methylsulfanyl)-alpha-D-ribose 1-phosphate + adenine</text>
        <dbReference type="Rhea" id="RHEA:11852"/>
        <dbReference type="ChEBI" id="CHEBI:16708"/>
        <dbReference type="ChEBI" id="CHEBI:17509"/>
        <dbReference type="ChEBI" id="CHEBI:43474"/>
        <dbReference type="ChEBI" id="CHEBI:58533"/>
        <dbReference type="EC" id="2.4.2.28"/>
    </reaction>
    <physiologicalReaction direction="left-to-right" evidence="9">
        <dbReference type="Rhea" id="RHEA:11853"/>
    </physiologicalReaction>
</comment>
<keyword evidence="5" id="KW-0378">Hydrolase</keyword>
<dbReference type="Gene3D" id="3.60.140.10">
    <property type="entry name" value="CNF1/YfiH-like putative cysteine hydrolases"/>
    <property type="match status" value="1"/>
</dbReference>
<evidence type="ECO:0000256" key="5">
    <source>
        <dbReference type="ARBA" id="ARBA00022801"/>
    </source>
</evidence>
<dbReference type="AlphaFoldDB" id="A0A6J6TG84"/>
<name>A0A6J6TG84_9ZZZZ</name>
<gene>
    <name evidence="10" type="ORF">UFOPK2810_00579</name>
</gene>
<evidence type="ECO:0000256" key="7">
    <source>
        <dbReference type="ARBA" id="ARBA00047989"/>
    </source>
</evidence>
<dbReference type="InterPro" id="IPR038371">
    <property type="entry name" value="Cu_polyphenol_OxRdtase_sf"/>
</dbReference>
<proteinExistence type="inferred from homology"/>
<keyword evidence="6" id="KW-0862">Zinc</keyword>
<evidence type="ECO:0000256" key="4">
    <source>
        <dbReference type="ARBA" id="ARBA00022723"/>
    </source>
</evidence>
<dbReference type="GO" id="GO:0017061">
    <property type="term" value="F:S-methyl-5-thioadenosine phosphorylase activity"/>
    <property type="evidence" value="ECO:0007669"/>
    <property type="project" value="UniProtKB-EC"/>
</dbReference>
<dbReference type="GO" id="GO:0005507">
    <property type="term" value="F:copper ion binding"/>
    <property type="evidence" value="ECO:0007669"/>
    <property type="project" value="TreeGrafter"/>
</dbReference>
<evidence type="ECO:0000256" key="3">
    <source>
        <dbReference type="ARBA" id="ARBA00022679"/>
    </source>
</evidence>
<comment type="similarity">
    <text evidence="2">Belongs to the purine nucleoside phosphorylase YfiH/LACC1 family.</text>
</comment>
<dbReference type="PANTHER" id="PTHR30616">
    <property type="entry name" value="UNCHARACTERIZED PROTEIN YFIH"/>
    <property type="match status" value="1"/>
</dbReference>
<comment type="catalytic activity">
    <reaction evidence="8">
        <text>adenosine + phosphate = alpha-D-ribose 1-phosphate + adenine</text>
        <dbReference type="Rhea" id="RHEA:27642"/>
        <dbReference type="ChEBI" id="CHEBI:16335"/>
        <dbReference type="ChEBI" id="CHEBI:16708"/>
        <dbReference type="ChEBI" id="CHEBI:43474"/>
        <dbReference type="ChEBI" id="CHEBI:57720"/>
        <dbReference type="EC" id="2.4.2.1"/>
    </reaction>
    <physiologicalReaction direction="left-to-right" evidence="8">
        <dbReference type="Rhea" id="RHEA:27643"/>
    </physiologicalReaction>
</comment>
<organism evidence="10">
    <name type="scientific">freshwater metagenome</name>
    <dbReference type="NCBI Taxonomy" id="449393"/>
    <lineage>
        <taxon>unclassified sequences</taxon>
        <taxon>metagenomes</taxon>
        <taxon>ecological metagenomes</taxon>
    </lineage>
</organism>
<comment type="catalytic activity">
    <reaction evidence="7">
        <text>adenosine + H2O + H(+) = inosine + NH4(+)</text>
        <dbReference type="Rhea" id="RHEA:24408"/>
        <dbReference type="ChEBI" id="CHEBI:15377"/>
        <dbReference type="ChEBI" id="CHEBI:15378"/>
        <dbReference type="ChEBI" id="CHEBI:16335"/>
        <dbReference type="ChEBI" id="CHEBI:17596"/>
        <dbReference type="ChEBI" id="CHEBI:28938"/>
        <dbReference type="EC" id="3.5.4.4"/>
    </reaction>
    <physiologicalReaction direction="left-to-right" evidence="7">
        <dbReference type="Rhea" id="RHEA:24409"/>
    </physiologicalReaction>
</comment>
<dbReference type="CDD" id="cd16833">
    <property type="entry name" value="YfiH"/>
    <property type="match status" value="1"/>
</dbReference>
<evidence type="ECO:0000256" key="1">
    <source>
        <dbReference type="ARBA" id="ARBA00000553"/>
    </source>
</evidence>
<protein>
    <submittedName>
        <fullName evidence="10">Unannotated protein</fullName>
    </submittedName>
</protein>